<comment type="similarity">
    <text evidence="2">Belongs to the GCF family.</text>
</comment>
<evidence type="ECO:0000256" key="1">
    <source>
        <dbReference type="ARBA" id="ARBA00004123"/>
    </source>
</evidence>
<keyword evidence="3" id="KW-0539">Nucleus</keyword>
<organism evidence="7 8">
    <name type="scientific">Caenorhabditis japonica</name>
    <dbReference type="NCBI Taxonomy" id="281687"/>
    <lineage>
        <taxon>Eukaryota</taxon>
        <taxon>Metazoa</taxon>
        <taxon>Ecdysozoa</taxon>
        <taxon>Nematoda</taxon>
        <taxon>Chromadorea</taxon>
        <taxon>Rhabditida</taxon>
        <taxon>Rhabditina</taxon>
        <taxon>Rhabditomorpha</taxon>
        <taxon>Rhabditoidea</taxon>
        <taxon>Rhabditidae</taxon>
        <taxon>Peloderinae</taxon>
        <taxon>Caenorhabditis</taxon>
    </lineage>
</organism>
<dbReference type="GO" id="GO:0003677">
    <property type="term" value="F:DNA binding"/>
    <property type="evidence" value="ECO:0007669"/>
    <property type="project" value="InterPro"/>
</dbReference>
<feature type="coiled-coil region" evidence="4">
    <location>
        <begin position="57"/>
        <end position="102"/>
    </location>
</feature>
<evidence type="ECO:0000256" key="5">
    <source>
        <dbReference type="SAM" id="MobiDB-lite"/>
    </source>
</evidence>
<proteinExistence type="inferred from homology"/>
<name>A0A8R1I4Q5_CAEJA</name>
<feature type="domain" description="GCF C-terminal" evidence="6">
    <location>
        <begin position="534"/>
        <end position="675"/>
    </location>
</feature>
<feature type="region of interest" description="Disordered" evidence="5">
    <location>
        <begin position="1"/>
        <end position="48"/>
    </location>
</feature>
<dbReference type="InterPro" id="IPR022783">
    <property type="entry name" value="GCFC_dom"/>
</dbReference>
<protein>
    <recommendedName>
        <fullName evidence="6">GCF C-terminal domain-containing protein</fullName>
    </recommendedName>
</protein>
<evidence type="ECO:0000313" key="8">
    <source>
        <dbReference type="Proteomes" id="UP000005237"/>
    </source>
</evidence>
<evidence type="ECO:0000313" key="7">
    <source>
        <dbReference type="EnsemblMetazoa" id="CJA15110.1"/>
    </source>
</evidence>
<dbReference type="PANTHER" id="PTHR12214:SF0">
    <property type="entry name" value="LD29489P"/>
    <property type="match status" value="1"/>
</dbReference>
<evidence type="ECO:0000256" key="4">
    <source>
        <dbReference type="SAM" id="Coils"/>
    </source>
</evidence>
<reference evidence="8" key="1">
    <citation type="submission" date="2010-08" db="EMBL/GenBank/DDBJ databases">
        <authorList>
            <consortium name="Caenorhabditis japonica Sequencing Consortium"/>
            <person name="Wilson R.K."/>
        </authorList>
    </citation>
    <scope>NUCLEOTIDE SEQUENCE [LARGE SCALE GENOMIC DNA]</scope>
    <source>
        <strain evidence="8">DF5081</strain>
    </source>
</reference>
<feature type="region of interest" description="Disordered" evidence="5">
    <location>
        <begin position="448"/>
        <end position="495"/>
    </location>
</feature>
<dbReference type="EnsemblMetazoa" id="CJA15110.1">
    <property type="protein sequence ID" value="CJA15110.1"/>
    <property type="gene ID" value="WBGene00134314"/>
</dbReference>
<feature type="coiled-coil region" evidence="4">
    <location>
        <begin position="355"/>
        <end position="382"/>
    </location>
</feature>
<dbReference type="AlphaFoldDB" id="A0A8R1I4Q5"/>
<keyword evidence="8" id="KW-1185">Reference proteome</keyword>
<feature type="compositionally biased region" description="Basic and acidic residues" evidence="5">
    <location>
        <begin position="189"/>
        <end position="207"/>
    </location>
</feature>
<keyword evidence="4" id="KW-0175">Coiled coil</keyword>
<evidence type="ECO:0000259" key="6">
    <source>
        <dbReference type="Pfam" id="PF07842"/>
    </source>
</evidence>
<feature type="region of interest" description="Disordered" evidence="5">
    <location>
        <begin position="167"/>
        <end position="283"/>
    </location>
</feature>
<dbReference type="PANTHER" id="PTHR12214">
    <property type="entry name" value="GC-RICH SEQUENCE DNA-BINDING FACTOR"/>
    <property type="match status" value="1"/>
</dbReference>
<dbReference type="GO" id="GO:0000398">
    <property type="term" value="P:mRNA splicing, via spliceosome"/>
    <property type="evidence" value="ECO:0007669"/>
    <property type="project" value="InterPro"/>
</dbReference>
<feature type="compositionally biased region" description="Acidic residues" evidence="5">
    <location>
        <begin position="208"/>
        <end position="217"/>
    </location>
</feature>
<accession>A0A8R1I4Q5</accession>
<feature type="compositionally biased region" description="Basic residues" evidence="5">
    <location>
        <begin position="1"/>
        <end position="13"/>
    </location>
</feature>
<comment type="subcellular location">
    <subcellularLocation>
        <location evidence="1">Nucleus</location>
    </subcellularLocation>
</comment>
<dbReference type="InterPro" id="IPR012890">
    <property type="entry name" value="GCFC2-like"/>
</dbReference>
<reference evidence="7" key="2">
    <citation type="submission" date="2022-06" db="UniProtKB">
        <authorList>
            <consortium name="EnsemblMetazoa"/>
        </authorList>
    </citation>
    <scope>IDENTIFICATION</scope>
    <source>
        <strain evidence="7">DF5081</strain>
    </source>
</reference>
<dbReference type="Pfam" id="PF07842">
    <property type="entry name" value="GCFC"/>
    <property type="match status" value="1"/>
</dbReference>
<dbReference type="GO" id="GO:0005634">
    <property type="term" value="C:nucleus"/>
    <property type="evidence" value="ECO:0007669"/>
    <property type="project" value="UniProtKB-SubCell"/>
</dbReference>
<dbReference type="Proteomes" id="UP000005237">
    <property type="component" value="Unassembled WGS sequence"/>
</dbReference>
<feature type="compositionally biased region" description="Basic and acidic residues" evidence="5">
    <location>
        <begin position="226"/>
        <end position="259"/>
    </location>
</feature>
<evidence type="ECO:0000256" key="2">
    <source>
        <dbReference type="ARBA" id="ARBA00010801"/>
    </source>
</evidence>
<evidence type="ECO:0000256" key="3">
    <source>
        <dbReference type="ARBA" id="ARBA00023242"/>
    </source>
</evidence>
<sequence length="820" mass="95495">MFRKPKAKGAIRQRKTDTWDEENEEKPNERSIEIKPTPPRATISFDADEGADSAFKLKKDKKKVEELKKQQKLEEEAEKFRLEEKERKLALEKVIKKEKESKEEKRSAVEKKKYLDKYRDKSAKHITNSEHFEYEEHLDIDSEAVTSSRSKFSSIFEGIPDSRAVFEAKKRRERARTQGDGYVPIPLDDTQKYKKSSKSERNRLIREDENDDSDEECPNNFYSARELLKSEEERKREEQEDFLERENGEIEETQRRRDEGESEEDEWEKQQIQKAVSGRKIGQLRTEKRNTAKLFGHAVPVEDDTEMDMDIDMDVDMEFQGKPSYSGPTNTGGEIKLEDILAKLKFRIEARDEALNFRKEEKRKLEQNLEENRQMIGKIEMELPSQSTKYTMYQELRVYSRCLLECLNEKVAEINQIIDKKRNCGKSRTNRLVLRRRQDMRDQHVECAQGKRNGEAVQRAAEREARRGRRRRERESTLAGISHEEGLSTDDEEPTHQTMIDQKTCDEVEAVASILFADALDEYSDLGKVLGRIIDWLAVDSKSFQDAYVYMCIPKLCSPYVRLEMLRADVLKNETSVSSMQWFRTVILAGSENSEIDQNHEILIELAPAIVEKVVIPFLIDTVKEEWDPLSLRQTKNLANFCSIFEKLPNLNEKSKQFNAFLNTIRTRICECISDDLFIPIFTPSALDTPNCRQFHDRQFWICIKLIKCINALSPLISSAARFELVFDKIVNTHCIISLRSGAKNDVAAERKTRGLIQQLDDSLLMMGGITSYRQLSSSFELIADAQKEAGRYCFKGNLYGKKKFFIEWNNYCVFNRLAI</sequence>